<keyword evidence="2" id="KW-1185">Reference proteome</keyword>
<comment type="caution">
    <text evidence="1">The sequence shown here is derived from an EMBL/GenBank/DDBJ whole genome shotgun (WGS) entry which is preliminary data.</text>
</comment>
<evidence type="ECO:0000313" key="2">
    <source>
        <dbReference type="Proteomes" id="UP001163835"/>
    </source>
</evidence>
<accession>A0ACC1TFX4</accession>
<evidence type="ECO:0000313" key="1">
    <source>
        <dbReference type="EMBL" id="KAJ3803493.1"/>
    </source>
</evidence>
<protein>
    <submittedName>
        <fullName evidence="1">Uncharacterized protein</fullName>
    </submittedName>
</protein>
<reference evidence="1" key="1">
    <citation type="submission" date="2022-09" db="EMBL/GenBank/DDBJ databases">
        <title>A Global Phylogenomic Analysis of the Shiitake Genus Lentinula.</title>
        <authorList>
            <consortium name="DOE Joint Genome Institute"/>
            <person name="Sierra-Patev S."/>
            <person name="Min B."/>
            <person name="Naranjo-Ortiz M."/>
            <person name="Looney B."/>
            <person name="Konkel Z."/>
            <person name="Slot J.C."/>
            <person name="Sakamoto Y."/>
            <person name="Steenwyk J.L."/>
            <person name="Rokas A."/>
            <person name="Carro J."/>
            <person name="Camarero S."/>
            <person name="Ferreira P."/>
            <person name="Molpeceres G."/>
            <person name="Ruiz-Duenas F.J."/>
            <person name="Serrano A."/>
            <person name="Henrissat B."/>
            <person name="Drula E."/>
            <person name="Hughes K.W."/>
            <person name="Mata J.L."/>
            <person name="Ishikawa N.K."/>
            <person name="Vargas-Isla R."/>
            <person name="Ushijima S."/>
            <person name="Smith C.A."/>
            <person name="Ahrendt S."/>
            <person name="Andreopoulos W."/>
            <person name="He G."/>
            <person name="Labutti K."/>
            <person name="Lipzen A."/>
            <person name="Ng V."/>
            <person name="Riley R."/>
            <person name="Sandor L."/>
            <person name="Barry K."/>
            <person name="Martinez A.T."/>
            <person name="Xiao Y."/>
            <person name="Gibbons J.G."/>
            <person name="Terashima K."/>
            <person name="Grigoriev I.V."/>
            <person name="Hibbett D.S."/>
        </authorList>
    </citation>
    <scope>NUCLEOTIDE SEQUENCE</scope>
    <source>
        <strain evidence="1">TMI1499</strain>
    </source>
</reference>
<proteinExistence type="predicted"/>
<dbReference type="Proteomes" id="UP001163835">
    <property type="component" value="Unassembled WGS sequence"/>
</dbReference>
<organism evidence="1 2">
    <name type="scientific">Lentinula aff. lateritia</name>
    <dbReference type="NCBI Taxonomy" id="2804960"/>
    <lineage>
        <taxon>Eukaryota</taxon>
        <taxon>Fungi</taxon>
        <taxon>Dikarya</taxon>
        <taxon>Basidiomycota</taxon>
        <taxon>Agaricomycotina</taxon>
        <taxon>Agaricomycetes</taxon>
        <taxon>Agaricomycetidae</taxon>
        <taxon>Agaricales</taxon>
        <taxon>Marasmiineae</taxon>
        <taxon>Omphalotaceae</taxon>
        <taxon>Lentinula</taxon>
    </lineage>
</organism>
<feature type="non-terminal residue" evidence="1">
    <location>
        <position position="1"/>
    </location>
</feature>
<sequence>HHHIGLSAKNKHNIGSFVKMHHNDPAAQNFYPKLQDHLLGRLMDCKFDGDTHESSTDADRNHIRLKGGSFISLKTCRINYTTYDVRRDQV</sequence>
<dbReference type="EMBL" id="MU797511">
    <property type="protein sequence ID" value="KAJ3803493.1"/>
    <property type="molecule type" value="Genomic_DNA"/>
</dbReference>
<name>A0ACC1TFX4_9AGAR</name>
<gene>
    <name evidence="1" type="ORF">F5876DRAFT_54374</name>
</gene>